<reference evidence="4 5" key="1">
    <citation type="submission" date="2024-04" db="EMBL/GenBank/DDBJ databases">
        <title>Draft Genome Sequence of Isolates Cultured from Underwater Hawaii Seamounts in the North Pacific Ocean.</title>
        <authorList>
            <person name="Sharma I."/>
            <person name="Darden B."/>
            <person name="Creggett J."/>
            <person name="Taylor S."/>
            <person name="Grant M.P."/>
            <person name="Scott J."/>
            <person name="Attles S."/>
            <person name="Walker S."/>
            <person name="Johnson G."/>
            <person name="St. Cloud C."/>
        </authorList>
    </citation>
    <scope>NUCLEOTIDE SEQUENCE [LARGE SCALE GENOMIC DNA]</scope>
    <source>
        <strain evidence="4 5">03GJ23</strain>
    </source>
</reference>
<dbReference type="SUPFAM" id="SSF53807">
    <property type="entry name" value="Helical backbone' metal receptor"/>
    <property type="match status" value="1"/>
</dbReference>
<keyword evidence="1 2" id="KW-0732">Signal</keyword>
<dbReference type="PROSITE" id="PS50983">
    <property type="entry name" value="FE_B12_PBP"/>
    <property type="match status" value="1"/>
</dbReference>
<comment type="caution">
    <text evidence="4">The sequence shown here is derived from an EMBL/GenBank/DDBJ whole genome shotgun (WGS) entry which is preliminary data.</text>
</comment>
<evidence type="ECO:0000256" key="2">
    <source>
        <dbReference type="SAM" id="SignalP"/>
    </source>
</evidence>
<dbReference type="Gene3D" id="3.40.50.1980">
    <property type="entry name" value="Nitrogenase molybdenum iron protein domain"/>
    <property type="match status" value="2"/>
</dbReference>
<dbReference type="PANTHER" id="PTHR30535:SF34">
    <property type="entry name" value="MOLYBDATE-BINDING PROTEIN MOLA"/>
    <property type="match status" value="1"/>
</dbReference>
<protein>
    <submittedName>
        <fullName evidence="4">Cobalamin-binding protein</fullName>
    </submittedName>
</protein>
<name>A0ABU9MEF8_STUCH</name>
<evidence type="ECO:0000313" key="4">
    <source>
        <dbReference type="EMBL" id="MEL7561248.1"/>
    </source>
</evidence>
<evidence type="ECO:0000259" key="3">
    <source>
        <dbReference type="PROSITE" id="PS50983"/>
    </source>
</evidence>
<accession>A0ABU9MEF8</accession>
<feature type="domain" description="Fe/B12 periplasmic-binding" evidence="3">
    <location>
        <begin position="21"/>
        <end position="265"/>
    </location>
</feature>
<proteinExistence type="predicted"/>
<evidence type="ECO:0000256" key="1">
    <source>
        <dbReference type="ARBA" id="ARBA00022729"/>
    </source>
</evidence>
<feature type="signal peptide" evidence="2">
    <location>
        <begin position="1"/>
        <end position="18"/>
    </location>
</feature>
<sequence length="273" mass="29973">MRTFLLCLALLASPQLSAVERVISLAPSLSEIMLELDAGDLLVGVLDGGERPVALEDVPSVGRVGQLEMESLLELQPTLVLLWPESISRAQRDQLTQFGIPVLVAQPSSLAQLADQFAVIGQRVGRAEQGRELQRQFDQGLEQLGERYRREPPLDVFYQIWNRPLYTLGGPQIIGEAIEICGGRNVFADLHLPAPQVSVESVLSRNPDVILAGSGAQLSEWNAWPQLKAVRKGQLWEVPDKGLERPSFQMLGAIRKLCEVMNQATGQNAPALD</sequence>
<gene>
    <name evidence="4" type="ORF">AAGW23_20620</name>
</gene>
<dbReference type="InterPro" id="IPR054828">
    <property type="entry name" value="Vit_B12_bind_prot"/>
</dbReference>
<keyword evidence="5" id="KW-1185">Reference proteome</keyword>
<evidence type="ECO:0000313" key="5">
    <source>
        <dbReference type="Proteomes" id="UP001467669"/>
    </source>
</evidence>
<dbReference type="CDD" id="cd01144">
    <property type="entry name" value="BtuF"/>
    <property type="match status" value="1"/>
</dbReference>
<organism evidence="4 5">
    <name type="scientific">Stutzerimonas chloritidismutans</name>
    <name type="common">Pseudomonas chloritidismutans</name>
    <dbReference type="NCBI Taxonomy" id="203192"/>
    <lineage>
        <taxon>Bacteria</taxon>
        <taxon>Pseudomonadati</taxon>
        <taxon>Pseudomonadota</taxon>
        <taxon>Gammaproteobacteria</taxon>
        <taxon>Pseudomonadales</taxon>
        <taxon>Pseudomonadaceae</taxon>
        <taxon>Stutzerimonas</taxon>
    </lineage>
</organism>
<dbReference type="InterPro" id="IPR050902">
    <property type="entry name" value="ABC_Transporter_SBP"/>
</dbReference>
<feature type="chain" id="PRO_5045452898" evidence="2">
    <location>
        <begin position="19"/>
        <end position="273"/>
    </location>
</feature>
<dbReference type="NCBIfam" id="NF038402">
    <property type="entry name" value="TroA_like"/>
    <property type="match status" value="1"/>
</dbReference>
<dbReference type="PANTHER" id="PTHR30535">
    <property type="entry name" value="VITAMIN B12-BINDING PROTEIN"/>
    <property type="match status" value="1"/>
</dbReference>
<dbReference type="RefSeq" id="WP_342408141.1">
    <property type="nucleotide sequence ID" value="NZ_JBCFXD010000021.1"/>
</dbReference>
<dbReference type="Proteomes" id="UP001467669">
    <property type="component" value="Unassembled WGS sequence"/>
</dbReference>
<dbReference type="InterPro" id="IPR002491">
    <property type="entry name" value="ABC_transptr_periplasmic_BD"/>
</dbReference>
<dbReference type="Pfam" id="PF01497">
    <property type="entry name" value="Peripla_BP_2"/>
    <property type="match status" value="1"/>
</dbReference>
<dbReference type="EMBL" id="JBCFXD010000021">
    <property type="protein sequence ID" value="MEL7561248.1"/>
    <property type="molecule type" value="Genomic_DNA"/>
</dbReference>